<feature type="signal peptide" evidence="2">
    <location>
        <begin position="1"/>
        <end position="23"/>
    </location>
</feature>
<proteinExistence type="predicted"/>
<feature type="chain" id="PRO_5030839707" evidence="2">
    <location>
        <begin position="24"/>
        <end position="322"/>
    </location>
</feature>
<keyword evidence="1" id="KW-0472">Membrane</keyword>
<evidence type="ECO:0000256" key="1">
    <source>
        <dbReference type="SAM" id="Phobius"/>
    </source>
</evidence>
<reference evidence="3" key="1">
    <citation type="submission" date="2021-01" db="EMBL/GenBank/DDBJ databases">
        <authorList>
            <person name="Corre E."/>
            <person name="Pelletier E."/>
            <person name="Niang G."/>
            <person name="Scheremetjew M."/>
            <person name="Finn R."/>
            <person name="Kale V."/>
            <person name="Holt S."/>
            <person name="Cochrane G."/>
            <person name="Meng A."/>
            <person name="Brown T."/>
            <person name="Cohen L."/>
        </authorList>
    </citation>
    <scope>NUCLEOTIDE SEQUENCE</scope>
</reference>
<keyword evidence="1" id="KW-0812">Transmembrane</keyword>
<feature type="transmembrane region" description="Helical" evidence="1">
    <location>
        <begin position="209"/>
        <end position="227"/>
    </location>
</feature>
<keyword evidence="1" id="KW-1133">Transmembrane helix</keyword>
<feature type="transmembrane region" description="Helical" evidence="1">
    <location>
        <begin position="182"/>
        <end position="202"/>
    </location>
</feature>
<protein>
    <submittedName>
        <fullName evidence="3">Uncharacterized protein</fullName>
    </submittedName>
</protein>
<organism evidence="3">
    <name type="scientific">Noctiluca scintillans</name>
    <name type="common">Sea sparkle</name>
    <name type="synonym">Red tide dinoflagellate</name>
    <dbReference type="NCBI Taxonomy" id="2966"/>
    <lineage>
        <taxon>Eukaryota</taxon>
        <taxon>Sar</taxon>
        <taxon>Alveolata</taxon>
        <taxon>Dinophyceae</taxon>
        <taxon>Noctilucales</taxon>
        <taxon>Noctilucaceae</taxon>
        <taxon>Noctiluca</taxon>
    </lineage>
</organism>
<feature type="transmembrane region" description="Helical" evidence="1">
    <location>
        <begin position="150"/>
        <end position="170"/>
    </location>
</feature>
<feature type="transmembrane region" description="Helical" evidence="1">
    <location>
        <begin position="98"/>
        <end position="120"/>
    </location>
</feature>
<sequence length="322" mass="35787">MARHVVLFGAVLVLAAALPSVDLDKTPNQTTSNQTTQNDTSGKCAEHDAKEHASTVVRIAIDAIMGELMHGQWQIANALGSLIFGVAMVVSGNKVYQLVIIGSIMVFTYFLTLVQIADVLYTDRHYLQMIQSGSVSLLAGVAAMQGLKGVEVLIGITVGVVVAHEFHTLWIEYVPSFSWYEFLLVIVDNLVIFGLCLAVVLFRTHVIDFVLPYLGVPLIVTSIMWLVTNFVAVFSHHVIHDAWIQYIVMLFSLGGKGSQVGIFKGRLIDGTSISLDWVLGWVFMVLLIIMVFLKWFFWGRRRRTSRDSDDLKEPIFRGRGSV</sequence>
<feature type="transmembrane region" description="Helical" evidence="1">
    <location>
        <begin position="73"/>
        <end position="91"/>
    </location>
</feature>
<gene>
    <name evidence="3" type="ORF">NSCI0253_LOCUS42548</name>
</gene>
<accession>A0A7S1FHK0</accession>
<dbReference type="AlphaFoldDB" id="A0A7S1FHK0"/>
<feature type="transmembrane region" description="Helical" evidence="1">
    <location>
        <begin position="277"/>
        <end position="297"/>
    </location>
</feature>
<dbReference type="EMBL" id="HBFQ01060102">
    <property type="protein sequence ID" value="CAD8868192.1"/>
    <property type="molecule type" value="Transcribed_RNA"/>
</dbReference>
<evidence type="ECO:0000313" key="3">
    <source>
        <dbReference type="EMBL" id="CAD8868192.1"/>
    </source>
</evidence>
<evidence type="ECO:0000256" key="2">
    <source>
        <dbReference type="SAM" id="SignalP"/>
    </source>
</evidence>
<keyword evidence="2" id="KW-0732">Signal</keyword>
<name>A0A7S1FHK0_NOCSC</name>